<feature type="transmembrane region" description="Helical" evidence="6">
    <location>
        <begin position="215"/>
        <end position="236"/>
    </location>
</feature>
<evidence type="ECO:0000313" key="9">
    <source>
        <dbReference type="Proteomes" id="UP000077856"/>
    </source>
</evidence>
<keyword evidence="4 6" id="KW-1133">Transmembrane helix</keyword>
<feature type="transmembrane region" description="Helical" evidence="6">
    <location>
        <begin position="342"/>
        <end position="363"/>
    </location>
</feature>
<protein>
    <submittedName>
        <fullName evidence="8">Copper resistance protein CopD</fullName>
    </submittedName>
</protein>
<feature type="transmembrane region" description="Helical" evidence="6">
    <location>
        <begin position="315"/>
        <end position="336"/>
    </location>
</feature>
<dbReference type="RefSeq" id="WP_019380958.1">
    <property type="nucleotide sequence ID" value="NZ_CP015507.1"/>
</dbReference>
<name>A0A161JV40_9BACI</name>
<sequence>MFIAGIITETLLYLCFSILIGAFLLSLVPFQSKPDIKVPKGILMAATGGVAVFSFVPVLQLILFLYQDIGMGQTFQSVLFTFEVGKAWIVTYLLSNLLFIYIIWFDYRRKRLFALIGIFITFLLILALGWSSHASSLDQWKGFIAHSTHFTAVSIWIGILITVSWFSKNHHNWLNFLKWFTPVALVCLMVTIGTGLVLTAFVIDYRDYTNAWMVPYGQALLIKHLLIIPLVLYAGINSVLIRRKLKADAEFNPVPWTRVESAVILMIFAVTAALGQQSPPHDIEVTVKSGVSKLFALFYQGQIDSAMPVQMTANITGISLGVVAILFLALTLLSYIKRSSAALSFLMSILFVVSAYLSLLLSIK</sequence>
<keyword evidence="2" id="KW-1003">Cell membrane</keyword>
<comment type="subcellular location">
    <subcellularLocation>
        <location evidence="1">Cell membrane</location>
        <topology evidence="1">Multi-pass membrane protein</topology>
    </subcellularLocation>
</comment>
<feature type="transmembrane region" description="Helical" evidence="6">
    <location>
        <begin position="87"/>
        <end position="105"/>
    </location>
</feature>
<evidence type="ECO:0000259" key="7">
    <source>
        <dbReference type="Pfam" id="PF05425"/>
    </source>
</evidence>
<evidence type="ECO:0000313" key="8">
    <source>
        <dbReference type="EMBL" id="AND42941.1"/>
    </source>
</evidence>
<evidence type="ECO:0000256" key="4">
    <source>
        <dbReference type="ARBA" id="ARBA00022989"/>
    </source>
</evidence>
<keyword evidence="3 6" id="KW-0812">Transmembrane</keyword>
<feature type="transmembrane region" description="Helical" evidence="6">
    <location>
        <begin position="143"/>
        <end position="167"/>
    </location>
</feature>
<feature type="transmembrane region" description="Helical" evidence="6">
    <location>
        <begin position="42"/>
        <end position="67"/>
    </location>
</feature>
<dbReference type="Proteomes" id="UP000077856">
    <property type="component" value="Plasmid pBO1"/>
</dbReference>
<dbReference type="GO" id="GO:0006825">
    <property type="term" value="P:copper ion transport"/>
    <property type="evidence" value="ECO:0007669"/>
    <property type="project" value="InterPro"/>
</dbReference>
<evidence type="ECO:0000256" key="1">
    <source>
        <dbReference type="ARBA" id="ARBA00004651"/>
    </source>
</evidence>
<feature type="transmembrane region" description="Helical" evidence="6">
    <location>
        <begin position="112"/>
        <end position="131"/>
    </location>
</feature>
<evidence type="ECO:0000256" key="3">
    <source>
        <dbReference type="ARBA" id="ARBA00022692"/>
    </source>
</evidence>
<dbReference type="PANTHER" id="PTHR34820">
    <property type="entry name" value="INNER MEMBRANE PROTEIN YEBZ"/>
    <property type="match status" value="1"/>
</dbReference>
<dbReference type="InterPro" id="IPR032694">
    <property type="entry name" value="CopC/D"/>
</dbReference>
<dbReference type="AlphaFoldDB" id="A0A161JV40"/>
<keyword evidence="8" id="KW-0614">Plasmid</keyword>
<feature type="domain" description="Copper resistance protein D" evidence="7">
    <location>
        <begin position="176"/>
        <end position="274"/>
    </location>
</feature>
<gene>
    <name evidence="8" type="ORF">A361_27585</name>
</gene>
<evidence type="ECO:0000256" key="2">
    <source>
        <dbReference type="ARBA" id="ARBA00022475"/>
    </source>
</evidence>
<keyword evidence="5 6" id="KW-0472">Membrane</keyword>
<geneLocation type="plasmid" evidence="9">
    <name>pbo1</name>
</geneLocation>
<organism evidence="8 9">
    <name type="scientific">Cytobacillus oceanisediminis 2691</name>
    <dbReference type="NCBI Taxonomy" id="1196031"/>
    <lineage>
        <taxon>Bacteria</taxon>
        <taxon>Bacillati</taxon>
        <taxon>Bacillota</taxon>
        <taxon>Bacilli</taxon>
        <taxon>Bacillales</taxon>
        <taxon>Bacillaceae</taxon>
        <taxon>Cytobacillus</taxon>
    </lineage>
</organism>
<accession>A0A161JV40</accession>
<dbReference type="EMBL" id="CP015507">
    <property type="protein sequence ID" value="AND42941.1"/>
    <property type="molecule type" value="Genomic_DNA"/>
</dbReference>
<feature type="transmembrane region" description="Helical" evidence="6">
    <location>
        <begin position="179"/>
        <end position="203"/>
    </location>
</feature>
<feature type="transmembrane region" description="Helical" evidence="6">
    <location>
        <begin position="6"/>
        <end position="30"/>
    </location>
</feature>
<proteinExistence type="predicted"/>
<dbReference type="InterPro" id="IPR008457">
    <property type="entry name" value="Cu-R_CopD_dom"/>
</dbReference>
<dbReference type="KEGG" id="bon:A361_27585"/>
<dbReference type="eggNOG" id="COG1276">
    <property type="taxonomic scope" value="Bacteria"/>
</dbReference>
<dbReference type="PANTHER" id="PTHR34820:SF4">
    <property type="entry name" value="INNER MEMBRANE PROTEIN YEBZ"/>
    <property type="match status" value="1"/>
</dbReference>
<dbReference type="GO" id="GO:0005886">
    <property type="term" value="C:plasma membrane"/>
    <property type="evidence" value="ECO:0007669"/>
    <property type="project" value="UniProtKB-SubCell"/>
</dbReference>
<reference evidence="8 9" key="1">
    <citation type="submission" date="2016-04" db="EMBL/GenBank/DDBJ databases">
        <title>Complete genome sequence of Bacillus oceanisediminis strain 2691.</title>
        <authorList>
            <person name="Jeong H."/>
            <person name="Kim H.J."/>
            <person name="Lee D.-W."/>
        </authorList>
    </citation>
    <scope>NUCLEOTIDE SEQUENCE [LARGE SCALE GENOMIC DNA]</scope>
    <source>
        <strain evidence="8 9">2691</strain>
        <plasmid evidence="9">pbo1</plasmid>
    </source>
</reference>
<dbReference type="Pfam" id="PF05425">
    <property type="entry name" value="CopD"/>
    <property type="match status" value="1"/>
</dbReference>
<evidence type="ECO:0000256" key="6">
    <source>
        <dbReference type="SAM" id="Phobius"/>
    </source>
</evidence>
<evidence type="ECO:0000256" key="5">
    <source>
        <dbReference type="ARBA" id="ARBA00023136"/>
    </source>
</evidence>